<evidence type="ECO:0000256" key="5">
    <source>
        <dbReference type="ARBA" id="ARBA00047925"/>
    </source>
</evidence>
<dbReference type="EMBL" id="DXEQ01000276">
    <property type="protein sequence ID" value="HIX73168.1"/>
    <property type="molecule type" value="Genomic_DNA"/>
</dbReference>
<dbReference type="InterPro" id="IPR017437">
    <property type="entry name" value="ATP-NAD_kinase_PpnK-typ_C"/>
</dbReference>
<dbReference type="Pfam" id="PF01513">
    <property type="entry name" value="NAD_kinase"/>
    <property type="match status" value="1"/>
</dbReference>
<evidence type="ECO:0000256" key="3">
    <source>
        <dbReference type="ARBA" id="ARBA00022857"/>
    </source>
</evidence>
<comment type="cofactor">
    <cofactor evidence="6">
        <name>a divalent metal cation</name>
        <dbReference type="ChEBI" id="CHEBI:60240"/>
    </cofactor>
</comment>
<comment type="caution">
    <text evidence="6">Lacks conserved residue(s) required for the propagation of feature annotation.</text>
</comment>
<comment type="subcellular location">
    <subcellularLocation>
        <location evidence="6">Cytoplasm</location>
    </subcellularLocation>
</comment>
<dbReference type="Proteomes" id="UP000886805">
    <property type="component" value="Unassembled WGS sequence"/>
</dbReference>
<name>A0A9D2BEK0_9FIRM</name>
<feature type="binding site" evidence="6">
    <location>
        <position position="165"/>
    </location>
    <ligand>
        <name>NAD(+)</name>
        <dbReference type="ChEBI" id="CHEBI:57540"/>
    </ligand>
</feature>
<comment type="catalytic activity">
    <reaction evidence="5 6">
        <text>NAD(+) + ATP = ADP + NADP(+) + H(+)</text>
        <dbReference type="Rhea" id="RHEA:18629"/>
        <dbReference type="ChEBI" id="CHEBI:15378"/>
        <dbReference type="ChEBI" id="CHEBI:30616"/>
        <dbReference type="ChEBI" id="CHEBI:57540"/>
        <dbReference type="ChEBI" id="CHEBI:58349"/>
        <dbReference type="ChEBI" id="CHEBI:456216"/>
        <dbReference type="EC" id="2.7.1.23"/>
    </reaction>
</comment>
<protein>
    <recommendedName>
        <fullName evidence="6">NAD kinase</fullName>
        <ecNumber evidence="6">2.7.1.23</ecNumber>
    </recommendedName>
    <alternativeName>
        <fullName evidence="6">ATP-dependent NAD kinase</fullName>
    </alternativeName>
</protein>
<dbReference type="PANTHER" id="PTHR20275:SF0">
    <property type="entry name" value="NAD KINASE"/>
    <property type="match status" value="1"/>
</dbReference>
<dbReference type="EC" id="2.7.1.23" evidence="6"/>
<organism evidence="7 8">
    <name type="scientific">Candidatus Anaerobutyricum stercoripullorum</name>
    <dbReference type="NCBI Taxonomy" id="2838456"/>
    <lineage>
        <taxon>Bacteria</taxon>
        <taxon>Bacillati</taxon>
        <taxon>Bacillota</taxon>
        <taxon>Clostridia</taxon>
        <taxon>Lachnospirales</taxon>
        <taxon>Lachnospiraceae</taxon>
        <taxon>Anaerobutyricum</taxon>
    </lineage>
</organism>
<accession>A0A9D2BEK0</accession>
<keyword evidence="1 6" id="KW-0808">Transferase</keyword>
<dbReference type="HAMAP" id="MF_00361">
    <property type="entry name" value="NAD_kinase"/>
    <property type="match status" value="1"/>
</dbReference>
<dbReference type="InterPro" id="IPR016064">
    <property type="entry name" value="NAD/diacylglycerol_kinase_sf"/>
</dbReference>
<dbReference type="GO" id="GO:0005524">
    <property type="term" value="F:ATP binding"/>
    <property type="evidence" value="ECO:0007669"/>
    <property type="project" value="UniProtKB-KW"/>
</dbReference>
<evidence type="ECO:0000256" key="1">
    <source>
        <dbReference type="ARBA" id="ARBA00022679"/>
    </source>
</evidence>
<feature type="binding site" evidence="6">
    <location>
        <begin position="135"/>
        <end position="136"/>
    </location>
    <ligand>
        <name>NAD(+)</name>
        <dbReference type="ChEBI" id="CHEBI:57540"/>
    </ligand>
</feature>
<feature type="binding site" evidence="6">
    <location>
        <position position="146"/>
    </location>
    <ligand>
        <name>NAD(+)</name>
        <dbReference type="ChEBI" id="CHEBI:57540"/>
    </ligand>
</feature>
<feature type="active site" description="Proton acceptor" evidence="6">
    <location>
        <position position="61"/>
    </location>
</feature>
<dbReference type="InterPro" id="IPR002504">
    <property type="entry name" value="NADK"/>
</dbReference>
<dbReference type="GO" id="GO:0019674">
    <property type="term" value="P:NAD+ metabolic process"/>
    <property type="evidence" value="ECO:0007669"/>
    <property type="project" value="InterPro"/>
</dbReference>
<keyword evidence="2 6" id="KW-0418">Kinase</keyword>
<evidence type="ECO:0000256" key="2">
    <source>
        <dbReference type="ARBA" id="ARBA00022777"/>
    </source>
</evidence>
<evidence type="ECO:0000313" key="7">
    <source>
        <dbReference type="EMBL" id="HIX73168.1"/>
    </source>
</evidence>
<dbReference type="GO" id="GO:0006741">
    <property type="term" value="P:NADP+ biosynthetic process"/>
    <property type="evidence" value="ECO:0007669"/>
    <property type="project" value="UniProtKB-UniRule"/>
</dbReference>
<dbReference type="SUPFAM" id="SSF111331">
    <property type="entry name" value="NAD kinase/diacylglycerol kinase-like"/>
    <property type="match status" value="1"/>
</dbReference>
<keyword evidence="6" id="KW-0547">Nucleotide-binding</keyword>
<comment type="function">
    <text evidence="6">Involved in the regulation of the intracellular balance of NAD and NADP, and is a key enzyme in the biosynthesis of NADP. Catalyzes specifically the phosphorylation on 2'-hydroxyl of the adenosine moiety of NAD to yield NADP.</text>
</comment>
<dbReference type="GO" id="GO:0005737">
    <property type="term" value="C:cytoplasm"/>
    <property type="evidence" value="ECO:0007669"/>
    <property type="project" value="UniProtKB-SubCell"/>
</dbReference>
<comment type="caution">
    <text evidence="7">The sequence shown here is derived from an EMBL/GenBank/DDBJ whole genome shotgun (WGS) entry which is preliminary data.</text>
</comment>
<dbReference type="GO" id="GO:0003951">
    <property type="term" value="F:NAD+ kinase activity"/>
    <property type="evidence" value="ECO:0007669"/>
    <property type="project" value="UniProtKB-UniRule"/>
</dbReference>
<dbReference type="InterPro" id="IPR017438">
    <property type="entry name" value="ATP-NAD_kinase_N"/>
</dbReference>
<dbReference type="Pfam" id="PF20143">
    <property type="entry name" value="NAD_kinase_C"/>
    <property type="match status" value="1"/>
</dbReference>
<sequence length="278" mass="30848">MKNFLLIPNRQKDTGLALTGHIRDTLIEMGAVCHIYDGYYNDVSPIQVPENTECILVIGGDGTILAAAGRLVGQNIPLLGINLGTLGFLADVDLKELPETLRDLVEDRYELEKRMMLRCNIYRNGERSGSFTALNDFVISRRSFSRMIGLSVEINDVRIEQYHADGVIICTPTGSTSYNLSAGGPIINPTCRNFVLTPICPHSLASRSVVLDKKDVITITLDNIRQGQREEAVISPDGREGVVLRPGDQVKIYKARESTPFIKVKDVSFMKILKEKLL</sequence>
<evidence type="ECO:0000256" key="4">
    <source>
        <dbReference type="ARBA" id="ARBA00023027"/>
    </source>
</evidence>
<dbReference type="GO" id="GO:0046872">
    <property type="term" value="F:metal ion binding"/>
    <property type="evidence" value="ECO:0007669"/>
    <property type="project" value="UniProtKB-UniRule"/>
</dbReference>
<reference evidence="7" key="1">
    <citation type="journal article" date="2021" name="PeerJ">
        <title>Extensive microbial diversity within the chicken gut microbiome revealed by metagenomics and culture.</title>
        <authorList>
            <person name="Gilroy R."/>
            <person name="Ravi A."/>
            <person name="Getino M."/>
            <person name="Pursley I."/>
            <person name="Horton D.L."/>
            <person name="Alikhan N.F."/>
            <person name="Baker D."/>
            <person name="Gharbi K."/>
            <person name="Hall N."/>
            <person name="Watson M."/>
            <person name="Adriaenssens E.M."/>
            <person name="Foster-Nyarko E."/>
            <person name="Jarju S."/>
            <person name="Secka A."/>
            <person name="Antonio M."/>
            <person name="Oren A."/>
            <person name="Chaudhuri R.R."/>
            <person name="La Ragione R."/>
            <person name="Hildebrand F."/>
            <person name="Pallen M.J."/>
        </authorList>
    </citation>
    <scope>NUCLEOTIDE SEQUENCE</scope>
    <source>
        <strain evidence="7">ChiSxjej3B15-1167</strain>
    </source>
</reference>
<dbReference type="PANTHER" id="PTHR20275">
    <property type="entry name" value="NAD KINASE"/>
    <property type="match status" value="1"/>
</dbReference>
<comment type="similarity">
    <text evidence="6">Belongs to the NAD kinase family.</text>
</comment>
<evidence type="ECO:0000256" key="6">
    <source>
        <dbReference type="HAMAP-Rule" id="MF_00361"/>
    </source>
</evidence>
<dbReference type="AlphaFoldDB" id="A0A9D2BEK0"/>
<proteinExistence type="inferred from homology"/>
<feature type="binding site" evidence="6">
    <location>
        <position position="163"/>
    </location>
    <ligand>
        <name>NAD(+)</name>
        <dbReference type="ChEBI" id="CHEBI:57540"/>
    </ligand>
</feature>
<dbReference type="Gene3D" id="2.60.200.30">
    <property type="entry name" value="Probable inorganic polyphosphate/atp-NAD kinase, domain 2"/>
    <property type="match status" value="1"/>
</dbReference>
<feature type="binding site" evidence="6">
    <location>
        <begin position="176"/>
        <end position="181"/>
    </location>
    <ligand>
        <name>NAD(+)</name>
        <dbReference type="ChEBI" id="CHEBI:57540"/>
    </ligand>
</feature>
<keyword evidence="6" id="KW-0963">Cytoplasm</keyword>
<dbReference type="Gene3D" id="3.40.50.10330">
    <property type="entry name" value="Probable inorganic polyphosphate/atp-NAD kinase, domain 1"/>
    <property type="match status" value="1"/>
</dbReference>
<keyword evidence="4 6" id="KW-0520">NAD</keyword>
<feature type="binding site" evidence="6">
    <location>
        <begin position="61"/>
        <end position="62"/>
    </location>
    <ligand>
        <name>NAD(+)</name>
        <dbReference type="ChEBI" id="CHEBI:57540"/>
    </ligand>
</feature>
<reference evidence="7" key="2">
    <citation type="submission" date="2021-04" db="EMBL/GenBank/DDBJ databases">
        <authorList>
            <person name="Gilroy R."/>
        </authorList>
    </citation>
    <scope>NUCLEOTIDE SEQUENCE</scope>
    <source>
        <strain evidence="7">ChiSxjej3B15-1167</strain>
    </source>
</reference>
<evidence type="ECO:0000313" key="8">
    <source>
        <dbReference type="Proteomes" id="UP000886805"/>
    </source>
</evidence>
<keyword evidence="6" id="KW-0067">ATP-binding</keyword>
<dbReference type="GO" id="GO:0051287">
    <property type="term" value="F:NAD binding"/>
    <property type="evidence" value="ECO:0007669"/>
    <property type="project" value="UniProtKB-ARBA"/>
</dbReference>
<keyword evidence="3 6" id="KW-0521">NADP</keyword>
<gene>
    <name evidence="6" type="primary">nadK</name>
    <name evidence="7" type="ORF">H9849_09125</name>
</gene>